<feature type="compositionally biased region" description="Acidic residues" evidence="1">
    <location>
        <begin position="763"/>
        <end position="780"/>
    </location>
</feature>
<reference evidence="2 3" key="2">
    <citation type="submission" date="2018-11" db="EMBL/GenBank/DDBJ databases">
        <authorList>
            <consortium name="Pathogen Informatics"/>
        </authorList>
    </citation>
    <scope>NUCLEOTIDE SEQUENCE [LARGE SCALE GENOMIC DNA]</scope>
</reference>
<evidence type="ECO:0000256" key="1">
    <source>
        <dbReference type="SAM" id="MobiDB-lite"/>
    </source>
</evidence>
<dbReference type="Proteomes" id="UP000274429">
    <property type="component" value="Unassembled WGS sequence"/>
</dbReference>
<feature type="compositionally biased region" description="Low complexity" evidence="1">
    <location>
        <begin position="1210"/>
        <end position="1223"/>
    </location>
</feature>
<feature type="compositionally biased region" description="Low complexity" evidence="1">
    <location>
        <begin position="2013"/>
        <end position="2025"/>
    </location>
</feature>
<feature type="compositionally biased region" description="Low complexity" evidence="1">
    <location>
        <begin position="2034"/>
        <end position="2043"/>
    </location>
</feature>
<feature type="region of interest" description="Disordered" evidence="1">
    <location>
        <begin position="746"/>
        <end position="784"/>
    </location>
</feature>
<feature type="compositionally biased region" description="Polar residues" evidence="1">
    <location>
        <begin position="746"/>
        <end position="755"/>
    </location>
</feature>
<feature type="region of interest" description="Disordered" evidence="1">
    <location>
        <begin position="1545"/>
        <end position="1583"/>
    </location>
</feature>
<name>A0A158RF61_HYDTA</name>
<sequence>MSTNEQINDGTASELSSGNTNPAHPSESSVFPDLVCLLLRRLLPSARQRVCIFTDVYEPCAAHLKTLLSLLLQSSNINDGSGFVEDLVRQVSLIKPEQGVVTTRDEVMRALEPFLYRFIDDEEDEEDEDESATRSSNRIEDLVRIDVVSDHLTDQQRALHDHILTDKTCERAVRSGHLTDLLNCLSAGARLCCHPWLLSCFDEPAQWLLQDREPAFSPPLVTVPGLHFDGPASLLELRRTDDEISPHLLHLPSALQAPAHVRSRLMQLLPDAEQLKHLLITPCPSKRAGETSGTPLLAIKRLRRGQVAPVGSIEEQEEPFITRDTLRTVLLETANASYAKNETIAEPMDIHLSSSVEMESPLPTNADLVEQGSSAVPNHILSAEGKVGIAFFLLSLFAYTNSPFSLLCTRDKAVGLPLQLATTSTCPLKSVDVETVINQFYPLLSSTRWLCPQTIPHLLPQFLTSSGKIQRLRSLLLDLVRSPSPSSRPSETHLSQNHTNRTPSRRPRVIFLLCHRTALLDLLTAWLSIDPYLASLALLRAPIDQLDADGEDDSMLLLDDSHAKSGRSLWVDQVNAWPSGIQGPLLVLLHARSPSLSAAGLRMGPDTRLVICDADWRKDVVSTVKSKLRCWSINGLVDVPPRTRCNESLPPLLQAYRLVTEWDSGDSVEARLVKSTAIQLLPDSVFMTASPPAASAAFASTGRSRSAVALPLIPPSSRVQPNVVRQLVSCLRRRALWRSKTALPPLQSQVSSNTSMPPPLDSDGVEEEEEATTTQDDESDNASLFHKRAPIQKDLLIQCFDLHEPPRDVQAWCSSLAEPAAIAVEMHSDCLDPQLESVVSLPISEDSLLRAAGLNSYDDVLFQQSPIRLVPPEVLEMWELDQASWRETLEAVVEFTMGQGEPLFYLPPGESAGNMVEQEIADENNLPIEDAFKLPLWVPSFFEDPEFCKGPLPAPFDRLDLTRAIASNVAKTRDNSSSATTWGYASDAMAEAELPPFSSTVSPLFDSTNTTATRYPGSVGSSPAVNASASTKSAVETASPAMSYALKRTAVATLSARNSVNVSGGRAAAPPSKKRRLTGAAAMAARRAASNKAAAAAAATANSSAVTDGSAGRLIRLERDEKPLVSSSTQDRADLPSNSASGTGTTTGSATVAAASTPTITPATVSTTLTMTLPSNQKISIPRPFYSRDLRTISGGAASTTNQGGGVGSSGASASGTSFSPSARIRRVTSSTQITSSARLSGSGGGSSPAVPNGVTGVFPALNNPHLLAKYAITSTGKPTASQRQGPHPSGMVSFKYGSSSTVGHPQSSVSDIKPLEWSPLEEAALLMCTTKLQDIPLTVGNSCLSHSPHHQATATSTYTRMPNFRLVEFFLNNFHATRAYRSCRQCLLVYYRILSALVTSSAADLILPPTDEDGPISTYPHHLQHQQHQQHGSSTSVGRKVKNKLKSGLSTPIMPPSASPLDQNTSISGVSNDFTVASGGATASPANKLRGYQYFLYLESHLSTLATASTQTPGGSATVNTAAPITGLVDNQIINILRKCVREATPKSGNSSSHHHLHHHHHPGVSAMVSSHHPQTQAQQRVGGPATAATMLMRNAAAAAAAAAAASASQVPPQLPSGATVIQKNPSHIAALQEHNISPDTLITPAMVIKSKEEREARQRTEAVAAAAAAAAAVASSSASPTPSSVPSVAVVATSTPSVPVSGSAAVVVGSANTPGVLPTARVHHHSHQQHPTIVTISGTGSPSGGSNLQRSASILPFSTAASVNYHGGSGASPTVFRYTTPGSMGAAARQVSSTTATPTGILRRVGSSVVGGSPQSVFAVTPATASGTAHVISNTGGTTMVRRGVTLTPAGVSQAGGVANASGCGAGGVTVLATTSSARPASVIYHHHQHQTSGATPAGITLLSAGAQALPQIIRPRQQFRPGTALPTQRFVRTLSVTPAGSGIAASGAGQATTTTPIHRTRDGLFTSPIQQHTQQRGGGGGVVVPESQILLSRIHPVSSGSRRPATANIAASGGARQQQSGQPTPPPPPQSSSASSHQPQ</sequence>
<feature type="region of interest" description="Disordered" evidence="1">
    <location>
        <begin position="483"/>
        <end position="502"/>
    </location>
</feature>
<feature type="region of interest" description="Disordered" evidence="1">
    <location>
        <begin position="1996"/>
        <end position="2043"/>
    </location>
</feature>
<feature type="compositionally biased region" description="Basic residues" evidence="1">
    <location>
        <begin position="1554"/>
        <end position="1564"/>
    </location>
</feature>
<feature type="compositionally biased region" description="Polar residues" evidence="1">
    <location>
        <begin position="492"/>
        <end position="502"/>
    </location>
</feature>
<dbReference type="STRING" id="6205.A0A158RF61"/>
<feature type="compositionally biased region" description="Low complexity" evidence="1">
    <location>
        <begin position="1136"/>
        <end position="1155"/>
    </location>
</feature>
<feature type="region of interest" description="Disordered" evidence="1">
    <location>
        <begin position="1196"/>
        <end position="1251"/>
    </location>
</feature>
<feature type="region of interest" description="Disordered" evidence="1">
    <location>
        <begin position="1"/>
        <end position="29"/>
    </location>
</feature>
<evidence type="ECO:0000313" key="4">
    <source>
        <dbReference type="WBParaSite" id="TTAC_0000897301-mRNA-1"/>
    </source>
</evidence>
<evidence type="ECO:0000313" key="2">
    <source>
        <dbReference type="EMBL" id="VDM33651.1"/>
    </source>
</evidence>
<feature type="compositionally biased region" description="Polar residues" evidence="1">
    <location>
        <begin position="1228"/>
        <end position="1240"/>
    </location>
</feature>
<accession>A0A158RF61</accession>
<proteinExistence type="predicted"/>
<gene>
    <name evidence="2" type="ORF">TTAC_LOCUS8958</name>
</gene>
<feature type="region of interest" description="Disordered" evidence="1">
    <location>
        <begin position="1419"/>
        <end position="1440"/>
    </location>
</feature>
<evidence type="ECO:0000313" key="3">
    <source>
        <dbReference type="Proteomes" id="UP000274429"/>
    </source>
</evidence>
<feature type="compositionally biased region" description="Polar residues" evidence="1">
    <location>
        <begin position="1297"/>
        <end position="1309"/>
    </location>
</feature>
<dbReference type="OrthoDB" id="372624at2759"/>
<organism evidence="4">
    <name type="scientific">Hydatigena taeniaeformis</name>
    <name type="common">Feline tapeworm</name>
    <name type="synonym">Taenia taeniaeformis</name>
    <dbReference type="NCBI Taxonomy" id="6205"/>
    <lineage>
        <taxon>Eukaryota</taxon>
        <taxon>Metazoa</taxon>
        <taxon>Spiralia</taxon>
        <taxon>Lophotrochozoa</taxon>
        <taxon>Platyhelminthes</taxon>
        <taxon>Cestoda</taxon>
        <taxon>Eucestoda</taxon>
        <taxon>Cyclophyllidea</taxon>
        <taxon>Taeniidae</taxon>
        <taxon>Hydatigera</taxon>
    </lineage>
</organism>
<feature type="compositionally biased region" description="Polar residues" evidence="1">
    <location>
        <begin position="1276"/>
        <end position="1285"/>
    </location>
</feature>
<dbReference type="WBParaSite" id="TTAC_0000897301-mRNA-1">
    <property type="protein sequence ID" value="TTAC_0000897301-mRNA-1"/>
    <property type="gene ID" value="TTAC_0000897301"/>
</dbReference>
<keyword evidence="3" id="KW-1185">Reference proteome</keyword>
<dbReference type="EMBL" id="UYWX01020637">
    <property type="protein sequence ID" value="VDM33651.1"/>
    <property type="molecule type" value="Genomic_DNA"/>
</dbReference>
<reference evidence="4" key="1">
    <citation type="submission" date="2016-04" db="UniProtKB">
        <authorList>
            <consortium name="WormBaseParasite"/>
        </authorList>
    </citation>
    <scope>IDENTIFICATION</scope>
</reference>
<feature type="region of interest" description="Disordered" evidence="1">
    <location>
        <begin position="1059"/>
        <end position="1084"/>
    </location>
</feature>
<protein>
    <submittedName>
        <fullName evidence="2 4">Uncharacterized protein</fullName>
    </submittedName>
</protein>
<feature type="compositionally biased region" description="Polar residues" evidence="1">
    <location>
        <begin position="1569"/>
        <end position="1581"/>
    </location>
</feature>
<feature type="region of interest" description="Disordered" evidence="1">
    <location>
        <begin position="1276"/>
        <end position="1309"/>
    </location>
</feature>
<feature type="region of interest" description="Disordered" evidence="1">
    <location>
        <begin position="1099"/>
        <end position="1155"/>
    </location>
</feature>